<evidence type="ECO:0000256" key="6">
    <source>
        <dbReference type="ARBA" id="ARBA00022801"/>
    </source>
</evidence>
<dbReference type="InterPro" id="IPR045249">
    <property type="entry name" value="HARBI1-like"/>
</dbReference>
<comment type="caution">
    <text evidence="10">The sequence shown here is derived from an EMBL/GenBank/DDBJ whole genome shotgun (WGS) entry which is preliminary data.</text>
</comment>
<protein>
    <recommendedName>
        <fullName evidence="9">DDE Tnp4 domain-containing protein</fullName>
    </recommendedName>
</protein>
<evidence type="ECO:0000256" key="5">
    <source>
        <dbReference type="ARBA" id="ARBA00022723"/>
    </source>
</evidence>
<dbReference type="GO" id="GO:0004518">
    <property type="term" value="F:nuclease activity"/>
    <property type="evidence" value="ECO:0007669"/>
    <property type="project" value="UniProtKB-KW"/>
</dbReference>
<gene>
    <name evidence="10" type="ORF">EEDITHA_LOCUS16034</name>
</gene>
<evidence type="ECO:0000256" key="1">
    <source>
        <dbReference type="ARBA" id="ARBA00001968"/>
    </source>
</evidence>
<organism evidence="10 11">
    <name type="scientific">Euphydryas editha</name>
    <name type="common">Edith's checkerspot</name>
    <dbReference type="NCBI Taxonomy" id="104508"/>
    <lineage>
        <taxon>Eukaryota</taxon>
        <taxon>Metazoa</taxon>
        <taxon>Ecdysozoa</taxon>
        <taxon>Arthropoda</taxon>
        <taxon>Hexapoda</taxon>
        <taxon>Insecta</taxon>
        <taxon>Pterygota</taxon>
        <taxon>Neoptera</taxon>
        <taxon>Endopterygota</taxon>
        <taxon>Lepidoptera</taxon>
        <taxon>Glossata</taxon>
        <taxon>Ditrysia</taxon>
        <taxon>Papilionoidea</taxon>
        <taxon>Nymphalidae</taxon>
        <taxon>Nymphalinae</taxon>
        <taxon>Euphydryas</taxon>
    </lineage>
</organism>
<evidence type="ECO:0000256" key="8">
    <source>
        <dbReference type="SAM" id="MobiDB-lite"/>
    </source>
</evidence>
<dbReference type="GO" id="GO:0016787">
    <property type="term" value="F:hydrolase activity"/>
    <property type="evidence" value="ECO:0007669"/>
    <property type="project" value="UniProtKB-KW"/>
</dbReference>
<dbReference type="GO" id="GO:0005634">
    <property type="term" value="C:nucleus"/>
    <property type="evidence" value="ECO:0007669"/>
    <property type="project" value="UniProtKB-SubCell"/>
</dbReference>
<feature type="domain" description="DDE Tnp4" evidence="9">
    <location>
        <begin position="180"/>
        <end position="252"/>
    </location>
</feature>
<keyword evidence="5" id="KW-0479">Metal-binding</keyword>
<sequence>MSSDTSLSSLDEPQLRPQRQTRRRRGVPRIRPDFFQTLNENHFKKRFRFSKESVRCIFRKVQRSIPRARIKRSDCISPMLQLLIALRFFGTGSFQAVIGDTANVSKATVCRVIERVTTAIVLLRPQYVYMPIPQQRPSVASRFHDIAGFPRVIGAVDCTHIKINSPGRNRAELYRNRKEDIGYPCLRYLMTPFLNPNTAAQEAYNKAQISTRNTIERCFGVLERRFSCLYSGMQLKLKKVLKVIVACVVLHNMALDLDDCIIDDDELANEDVIEADPQQQLDQNVAVRSSLVQQYFSNV</sequence>
<evidence type="ECO:0000256" key="2">
    <source>
        <dbReference type="ARBA" id="ARBA00004123"/>
    </source>
</evidence>
<dbReference type="Pfam" id="PF13359">
    <property type="entry name" value="DDE_Tnp_4"/>
    <property type="match status" value="1"/>
</dbReference>
<dbReference type="AlphaFoldDB" id="A0AAU9UQJ7"/>
<evidence type="ECO:0000256" key="4">
    <source>
        <dbReference type="ARBA" id="ARBA00022722"/>
    </source>
</evidence>
<keyword evidence="6" id="KW-0378">Hydrolase</keyword>
<name>A0AAU9UQJ7_EUPED</name>
<evidence type="ECO:0000313" key="11">
    <source>
        <dbReference type="Proteomes" id="UP001153954"/>
    </source>
</evidence>
<dbReference type="EMBL" id="CAKOGL010000023">
    <property type="protein sequence ID" value="CAH2101261.1"/>
    <property type="molecule type" value="Genomic_DNA"/>
</dbReference>
<keyword evidence="7" id="KW-0539">Nucleus</keyword>
<evidence type="ECO:0000256" key="3">
    <source>
        <dbReference type="ARBA" id="ARBA00006958"/>
    </source>
</evidence>
<keyword evidence="11" id="KW-1185">Reference proteome</keyword>
<feature type="compositionally biased region" description="Polar residues" evidence="8">
    <location>
        <begin position="1"/>
        <end position="11"/>
    </location>
</feature>
<reference evidence="10" key="1">
    <citation type="submission" date="2022-03" db="EMBL/GenBank/DDBJ databases">
        <authorList>
            <person name="Tunstrom K."/>
        </authorList>
    </citation>
    <scope>NUCLEOTIDE SEQUENCE</scope>
</reference>
<keyword evidence="4" id="KW-0540">Nuclease</keyword>
<proteinExistence type="inferred from homology"/>
<dbReference type="GO" id="GO:0046872">
    <property type="term" value="F:metal ion binding"/>
    <property type="evidence" value="ECO:0007669"/>
    <property type="project" value="UniProtKB-KW"/>
</dbReference>
<evidence type="ECO:0000259" key="9">
    <source>
        <dbReference type="Pfam" id="PF13359"/>
    </source>
</evidence>
<comment type="subcellular location">
    <subcellularLocation>
        <location evidence="2">Nucleus</location>
    </subcellularLocation>
</comment>
<evidence type="ECO:0000256" key="7">
    <source>
        <dbReference type="ARBA" id="ARBA00023242"/>
    </source>
</evidence>
<dbReference type="PANTHER" id="PTHR22930:SF289">
    <property type="entry name" value="DDE TNP4 DOMAIN-CONTAINING PROTEIN-RELATED"/>
    <property type="match status" value="1"/>
</dbReference>
<comment type="similarity">
    <text evidence="3">Belongs to the HARBI1 family.</text>
</comment>
<evidence type="ECO:0000313" key="10">
    <source>
        <dbReference type="EMBL" id="CAH2101261.1"/>
    </source>
</evidence>
<dbReference type="Proteomes" id="UP001153954">
    <property type="component" value="Unassembled WGS sequence"/>
</dbReference>
<accession>A0AAU9UQJ7</accession>
<dbReference type="InterPro" id="IPR027806">
    <property type="entry name" value="HARBI1_dom"/>
</dbReference>
<dbReference type="PANTHER" id="PTHR22930">
    <property type="match status" value="1"/>
</dbReference>
<feature type="region of interest" description="Disordered" evidence="8">
    <location>
        <begin position="1"/>
        <end position="26"/>
    </location>
</feature>
<comment type="cofactor">
    <cofactor evidence="1">
        <name>a divalent metal cation</name>
        <dbReference type="ChEBI" id="CHEBI:60240"/>
    </cofactor>
</comment>